<gene>
    <name evidence="2" type="ORF">GCK32_002514</name>
</gene>
<keyword evidence="1" id="KW-0732">Signal</keyword>
<accession>A0AAN8F6A1</accession>
<sequence length="94" mass="10319">MNSNRSEIMRALCYVVLLLAVSVILALPTRPDDYEDARSQRVKRLMGWGMGMYPWGMRGMMGGFGYPGFGMGGFGYPGFGMGGFGYPGYMGMYG</sequence>
<evidence type="ECO:0000313" key="2">
    <source>
        <dbReference type="EMBL" id="KAK5965848.1"/>
    </source>
</evidence>
<organism evidence="2 3">
    <name type="scientific">Trichostrongylus colubriformis</name>
    <name type="common">Black scour worm</name>
    <dbReference type="NCBI Taxonomy" id="6319"/>
    <lineage>
        <taxon>Eukaryota</taxon>
        <taxon>Metazoa</taxon>
        <taxon>Ecdysozoa</taxon>
        <taxon>Nematoda</taxon>
        <taxon>Chromadorea</taxon>
        <taxon>Rhabditida</taxon>
        <taxon>Rhabditina</taxon>
        <taxon>Rhabditomorpha</taxon>
        <taxon>Strongyloidea</taxon>
        <taxon>Trichostrongylidae</taxon>
        <taxon>Trichostrongylus</taxon>
    </lineage>
</organism>
<dbReference type="Proteomes" id="UP001331761">
    <property type="component" value="Unassembled WGS sequence"/>
</dbReference>
<reference evidence="2 3" key="1">
    <citation type="submission" date="2019-10" db="EMBL/GenBank/DDBJ databases">
        <title>Assembly and Annotation for the nematode Trichostrongylus colubriformis.</title>
        <authorList>
            <person name="Martin J."/>
        </authorList>
    </citation>
    <scope>NUCLEOTIDE SEQUENCE [LARGE SCALE GENOMIC DNA]</scope>
    <source>
        <strain evidence="2">G859</strain>
        <tissue evidence="2">Whole worm</tissue>
    </source>
</reference>
<dbReference type="EMBL" id="WIXE01024159">
    <property type="protein sequence ID" value="KAK5965848.1"/>
    <property type="molecule type" value="Genomic_DNA"/>
</dbReference>
<protein>
    <submittedName>
        <fullName evidence="2">Uncharacterized protein</fullName>
    </submittedName>
</protein>
<evidence type="ECO:0000256" key="1">
    <source>
        <dbReference type="SAM" id="SignalP"/>
    </source>
</evidence>
<keyword evidence="3" id="KW-1185">Reference proteome</keyword>
<dbReference type="AlphaFoldDB" id="A0AAN8F6A1"/>
<name>A0AAN8F6A1_TRICO</name>
<evidence type="ECO:0000313" key="3">
    <source>
        <dbReference type="Proteomes" id="UP001331761"/>
    </source>
</evidence>
<feature type="signal peptide" evidence="1">
    <location>
        <begin position="1"/>
        <end position="26"/>
    </location>
</feature>
<proteinExistence type="predicted"/>
<comment type="caution">
    <text evidence="2">The sequence shown here is derived from an EMBL/GenBank/DDBJ whole genome shotgun (WGS) entry which is preliminary data.</text>
</comment>
<feature type="chain" id="PRO_5043034044" evidence="1">
    <location>
        <begin position="27"/>
        <end position="94"/>
    </location>
</feature>